<proteinExistence type="predicted"/>
<comment type="caution">
    <text evidence="1">The sequence shown here is derived from an EMBL/GenBank/DDBJ whole genome shotgun (WGS) entry which is preliminary data.</text>
</comment>
<evidence type="ECO:0000313" key="2">
    <source>
        <dbReference type="Proteomes" id="UP001631969"/>
    </source>
</evidence>
<keyword evidence="2" id="KW-1185">Reference proteome</keyword>
<gene>
    <name evidence="1" type="ORF">ACI1P1_12850</name>
</gene>
<evidence type="ECO:0000313" key="1">
    <source>
        <dbReference type="EMBL" id="MFM9329177.1"/>
    </source>
</evidence>
<dbReference type="EMBL" id="JBJURJ010000007">
    <property type="protein sequence ID" value="MFM9329177.1"/>
    <property type="molecule type" value="Genomic_DNA"/>
</dbReference>
<accession>A0ACC7P1J5</accession>
<reference evidence="1" key="1">
    <citation type="submission" date="2024-12" db="EMBL/GenBank/DDBJ databases">
        <authorList>
            <person name="Wu N."/>
        </authorList>
    </citation>
    <scope>NUCLEOTIDE SEQUENCE</scope>
    <source>
        <strain evidence="1">P15</strain>
    </source>
</reference>
<sequence length="140" mass="15506">MSDLSAFYAQNVTASVTEEIVVSPRFLNKGGKPIPWVVSSMTEEENESIRKAATRRVKGRNGQYSMETDSAEYLAKLVTASVTFPDLKNAELQKSYGVMGAEALLHKMLLPGEYANLVQKVQELNGFDADMNELVEEVKN</sequence>
<organism evidence="1 2">
    <name type="scientific">Paenibacillus mesotrionivorans</name>
    <dbReference type="NCBI Taxonomy" id="3160968"/>
    <lineage>
        <taxon>Bacteria</taxon>
        <taxon>Bacillati</taxon>
        <taxon>Bacillota</taxon>
        <taxon>Bacilli</taxon>
        <taxon>Bacillales</taxon>
        <taxon>Paenibacillaceae</taxon>
        <taxon>Paenibacillus</taxon>
    </lineage>
</organism>
<dbReference type="Proteomes" id="UP001631969">
    <property type="component" value="Unassembled WGS sequence"/>
</dbReference>
<name>A0ACC7P1J5_9BACL</name>
<protein>
    <submittedName>
        <fullName evidence="1">Phage tail assembly chaperone</fullName>
    </submittedName>
</protein>